<name>A0A0C2HTU1_9BACT</name>
<protein>
    <submittedName>
        <fullName evidence="3">Phosphatidylglycerophosphatase</fullName>
    </submittedName>
</protein>
<gene>
    <name evidence="3" type="ORF">GFER_11665</name>
</gene>
<dbReference type="CDD" id="cd06971">
    <property type="entry name" value="PgpA"/>
    <property type="match status" value="1"/>
</dbReference>
<proteinExistence type="predicted"/>
<dbReference type="SUPFAM" id="SSF101307">
    <property type="entry name" value="YutG-like"/>
    <property type="match status" value="1"/>
</dbReference>
<feature type="transmembrane region" description="Helical" evidence="1">
    <location>
        <begin position="23"/>
        <end position="43"/>
    </location>
</feature>
<feature type="transmembrane region" description="Helical" evidence="1">
    <location>
        <begin position="50"/>
        <end position="67"/>
    </location>
</feature>
<feature type="domain" description="YutG/PgpA" evidence="2">
    <location>
        <begin position="15"/>
        <end position="151"/>
    </location>
</feature>
<dbReference type="PANTHER" id="PTHR36305:SF1">
    <property type="entry name" value="PHOSPHATIDYLGLYCEROPHOSPHATASE A"/>
    <property type="match status" value="1"/>
</dbReference>
<dbReference type="AlphaFoldDB" id="A0A0C2HTU1"/>
<dbReference type="GO" id="GO:0008962">
    <property type="term" value="F:phosphatidylglycerophosphatase activity"/>
    <property type="evidence" value="ECO:0007669"/>
    <property type="project" value="InterPro"/>
</dbReference>
<accession>A0A0C2HTU1</accession>
<dbReference type="InterPro" id="IPR036681">
    <property type="entry name" value="PgpA-like_sf"/>
</dbReference>
<keyword evidence="1" id="KW-0472">Membrane</keyword>
<dbReference type="EMBL" id="JWJD01000004">
    <property type="protein sequence ID" value="KIH76267.1"/>
    <property type="molecule type" value="Genomic_DNA"/>
</dbReference>
<organism evidence="3 4">
    <name type="scientific">Geoalkalibacter ferrihydriticus DSM 17813</name>
    <dbReference type="NCBI Taxonomy" id="1121915"/>
    <lineage>
        <taxon>Bacteria</taxon>
        <taxon>Pseudomonadati</taxon>
        <taxon>Thermodesulfobacteriota</taxon>
        <taxon>Desulfuromonadia</taxon>
        <taxon>Desulfuromonadales</taxon>
        <taxon>Geoalkalibacteraceae</taxon>
        <taxon>Geoalkalibacter</taxon>
    </lineage>
</organism>
<dbReference type="InterPro" id="IPR026037">
    <property type="entry name" value="PgpA"/>
</dbReference>
<reference evidence="3 4" key="1">
    <citation type="submission" date="2014-12" db="EMBL/GenBank/DDBJ databases">
        <title>Genomes of Geoalkalibacter ferrihydriticus and Geoalkalibacter subterraneus, two haloalkaliphilic metal-reducing members of the Geobacteraceae.</title>
        <authorList>
            <person name="Badalamenti J.P."/>
            <person name="Torres C.I."/>
            <person name="Krajmalnik-Brown R."/>
            <person name="Bond D.R."/>
        </authorList>
    </citation>
    <scope>NUCLEOTIDE SEQUENCE [LARGE SCALE GENOMIC DNA]</scope>
    <source>
        <strain evidence="3 4">DSM 17813</strain>
    </source>
</reference>
<dbReference type="PIRSF" id="PIRSF006162">
    <property type="entry name" value="PgpA"/>
    <property type="match status" value="1"/>
</dbReference>
<keyword evidence="4" id="KW-1185">Reference proteome</keyword>
<evidence type="ECO:0000313" key="4">
    <source>
        <dbReference type="Proteomes" id="UP000035068"/>
    </source>
</evidence>
<dbReference type="GO" id="GO:0006655">
    <property type="term" value="P:phosphatidylglycerol biosynthetic process"/>
    <property type="evidence" value="ECO:0007669"/>
    <property type="project" value="UniProtKB-UniPathway"/>
</dbReference>
<evidence type="ECO:0000313" key="3">
    <source>
        <dbReference type="EMBL" id="KIH76267.1"/>
    </source>
</evidence>
<keyword evidence="1" id="KW-1133">Transmembrane helix</keyword>
<dbReference type="Proteomes" id="UP000035068">
    <property type="component" value="Unassembled WGS sequence"/>
</dbReference>
<dbReference type="PANTHER" id="PTHR36305">
    <property type="entry name" value="PHOSPHATIDYLGLYCEROPHOSPHATASE A"/>
    <property type="match status" value="1"/>
</dbReference>
<feature type="transmembrane region" description="Helical" evidence="1">
    <location>
        <begin position="134"/>
        <end position="156"/>
    </location>
</feature>
<keyword evidence="1" id="KW-0812">Transmembrane</keyword>
<evidence type="ECO:0000256" key="1">
    <source>
        <dbReference type="SAM" id="Phobius"/>
    </source>
</evidence>
<dbReference type="RefSeq" id="WP_040099815.1">
    <property type="nucleotide sequence ID" value="NZ_JWJD01000004.1"/>
</dbReference>
<comment type="caution">
    <text evidence="3">The sequence shown here is derived from an EMBL/GenBank/DDBJ whole genome shotgun (WGS) entry which is preliminary data.</text>
</comment>
<sequence length="157" mass="17226">MRNEGVNKQKLVLLLSSNAGLGYFPWAPGTIGTLAGIPAFWLLARLSVPLYLLSWTVLLVLAFWAAAEAGRIYGVVDDGRIVIDELVGYLVTVAFVPFSWTTALLGFVFFRFFDIVKLWPASWFDRRMKNGVGVVLDDVVAGIYGAVALHLCLAFLG</sequence>
<dbReference type="Pfam" id="PF04608">
    <property type="entry name" value="PgpA"/>
    <property type="match status" value="1"/>
</dbReference>
<dbReference type="UniPathway" id="UPA00084">
    <property type="reaction ID" value="UER00504"/>
</dbReference>
<feature type="transmembrane region" description="Helical" evidence="1">
    <location>
        <begin position="87"/>
        <end position="113"/>
    </location>
</feature>
<dbReference type="InterPro" id="IPR007686">
    <property type="entry name" value="YutG/PgpA"/>
</dbReference>
<evidence type="ECO:0000259" key="2">
    <source>
        <dbReference type="Pfam" id="PF04608"/>
    </source>
</evidence>